<dbReference type="SMART" id="SM00220">
    <property type="entry name" value="S_TKc"/>
    <property type="match status" value="1"/>
</dbReference>
<dbReference type="PANTHER" id="PTHR44167:SF24">
    <property type="entry name" value="SERINE_THREONINE-PROTEIN KINASE CHK2"/>
    <property type="match status" value="1"/>
</dbReference>
<dbReference type="PROSITE" id="PS50011">
    <property type="entry name" value="PROTEIN_KINASE_DOM"/>
    <property type="match status" value="1"/>
</dbReference>
<accession>A0AA39D2I7</accession>
<dbReference type="InterPro" id="IPR008271">
    <property type="entry name" value="Ser/Thr_kinase_AS"/>
</dbReference>
<dbReference type="Gene3D" id="1.10.510.10">
    <property type="entry name" value="Transferase(Phosphotransferase) domain 1"/>
    <property type="match status" value="1"/>
</dbReference>
<gene>
    <name evidence="3" type="primary">RAD53_1</name>
    <name evidence="3" type="ORF">H2204_001267</name>
</gene>
<proteinExistence type="predicted"/>
<organism evidence="3 4">
    <name type="scientific">Knufia peltigerae</name>
    <dbReference type="NCBI Taxonomy" id="1002370"/>
    <lineage>
        <taxon>Eukaryota</taxon>
        <taxon>Fungi</taxon>
        <taxon>Dikarya</taxon>
        <taxon>Ascomycota</taxon>
        <taxon>Pezizomycotina</taxon>
        <taxon>Eurotiomycetes</taxon>
        <taxon>Chaetothyriomycetidae</taxon>
        <taxon>Chaetothyriales</taxon>
        <taxon>Trichomeriaceae</taxon>
        <taxon>Knufia</taxon>
    </lineage>
</organism>
<dbReference type="CDD" id="cd00180">
    <property type="entry name" value="PKc"/>
    <property type="match status" value="1"/>
</dbReference>
<dbReference type="InterPro" id="IPR000719">
    <property type="entry name" value="Prot_kinase_dom"/>
</dbReference>
<comment type="caution">
    <text evidence="3">The sequence shown here is derived from an EMBL/GenBank/DDBJ whole genome shotgun (WGS) entry which is preliminary data.</text>
</comment>
<dbReference type="EMBL" id="JAPDRN010000005">
    <property type="protein sequence ID" value="KAJ9644805.1"/>
    <property type="molecule type" value="Genomic_DNA"/>
</dbReference>
<dbReference type="EC" id="2.7.11.1" evidence="3"/>
<evidence type="ECO:0000313" key="3">
    <source>
        <dbReference type="EMBL" id="KAJ9644805.1"/>
    </source>
</evidence>
<dbReference type="AlphaFoldDB" id="A0AA39D2I7"/>
<dbReference type="PROSITE" id="PS00108">
    <property type="entry name" value="PROTEIN_KINASE_ST"/>
    <property type="match status" value="1"/>
</dbReference>
<keyword evidence="4" id="KW-1185">Reference proteome</keyword>
<dbReference type="GO" id="GO:0004674">
    <property type="term" value="F:protein serine/threonine kinase activity"/>
    <property type="evidence" value="ECO:0007669"/>
    <property type="project" value="UniProtKB-EC"/>
</dbReference>
<evidence type="ECO:0000313" key="4">
    <source>
        <dbReference type="Proteomes" id="UP001172681"/>
    </source>
</evidence>
<dbReference type="PANTHER" id="PTHR44167">
    <property type="entry name" value="OVARIAN-SPECIFIC SERINE/THREONINE-PROTEIN KINASE LOK-RELATED"/>
    <property type="match status" value="1"/>
</dbReference>
<protein>
    <submittedName>
        <fullName evidence="3">Protein kinase protein rad53</fullName>
        <ecNumber evidence="3">2.7.11.1</ecNumber>
    </submittedName>
</protein>
<evidence type="ECO:0000256" key="1">
    <source>
        <dbReference type="SAM" id="MobiDB-lite"/>
    </source>
</evidence>
<dbReference type="SUPFAM" id="SSF56112">
    <property type="entry name" value="Protein kinase-like (PK-like)"/>
    <property type="match status" value="1"/>
</dbReference>
<feature type="domain" description="Protein kinase" evidence="2">
    <location>
        <begin position="218"/>
        <end position="547"/>
    </location>
</feature>
<dbReference type="GO" id="GO:0005634">
    <property type="term" value="C:nucleus"/>
    <property type="evidence" value="ECO:0007669"/>
    <property type="project" value="TreeGrafter"/>
</dbReference>
<dbReference type="GO" id="GO:0005737">
    <property type="term" value="C:cytoplasm"/>
    <property type="evidence" value="ECO:0007669"/>
    <property type="project" value="TreeGrafter"/>
</dbReference>
<evidence type="ECO:0000259" key="2">
    <source>
        <dbReference type="PROSITE" id="PS50011"/>
    </source>
</evidence>
<keyword evidence="3" id="KW-0808">Transferase</keyword>
<feature type="compositionally biased region" description="Basic and acidic residues" evidence="1">
    <location>
        <begin position="524"/>
        <end position="547"/>
    </location>
</feature>
<dbReference type="GO" id="GO:0005524">
    <property type="term" value="F:ATP binding"/>
    <property type="evidence" value="ECO:0007669"/>
    <property type="project" value="InterPro"/>
</dbReference>
<name>A0AA39D2I7_9EURO</name>
<dbReference type="Pfam" id="PF00069">
    <property type="entry name" value="Pkinase"/>
    <property type="match status" value="1"/>
</dbReference>
<sequence>MDDSNIFLTLTPFDQWGLTIDSFRLPHNADRYVKPCPISRGTTPGECGEEETPANELEYFHRIELRFDQQTKVKGCVTFGSDPDQCDVLLESRRPRFYISFDSKQRPAIWDDSNNGLTVIYDGEAEDDLRNHFKWIFFRGYHKIHVKIPLRNQRALGFDVYLPQHFKTKPKEFTDNTQDFMAGSLPPHEVASNDLALRSQGTSFALSESLSPSKRPVYLKREELGRGAFRQVIKVLDTTSDYEYAGKEFFHSKGWEHEIEIMQKLQHDNIVKFIDFKSHPKPLMVMEYLPLGNLSRQNSISPIAVKEWAALLHQYLKALVYLHARNVTHRDLKPENILVKSRTPFLIRVGNFGLAKEDINLRTRCGNYRYSPPKVYLNRPYTSVVNIWQLGMIAMEGLYGLPNGPGEPPPKDAKERRKTPSQFFIWCFSIVEAAEDWEPPVSGCLSTAHEIGLFEEIALRTGKLTPRREPTQVPNDIDAEEASTIKEPLGEIGGTEASHERHASQPSNSCPRVSEKASPGTGGRHSDRSVKRRRTANDSDPSHRFPG</sequence>
<reference evidence="3" key="1">
    <citation type="submission" date="2022-10" db="EMBL/GenBank/DDBJ databases">
        <title>Culturing micro-colonial fungi from biological soil crusts in the Mojave desert and describing Neophaeococcomyces mojavensis, and introducing the new genera and species Taxawa tesnikishii.</title>
        <authorList>
            <person name="Kurbessoian T."/>
            <person name="Stajich J.E."/>
        </authorList>
    </citation>
    <scope>NUCLEOTIDE SEQUENCE</scope>
    <source>
        <strain evidence="3">TK_35</strain>
    </source>
</reference>
<keyword evidence="3" id="KW-0418">Kinase</keyword>
<feature type="region of interest" description="Disordered" evidence="1">
    <location>
        <begin position="462"/>
        <end position="547"/>
    </location>
</feature>
<dbReference type="Proteomes" id="UP001172681">
    <property type="component" value="Unassembled WGS sequence"/>
</dbReference>
<dbReference type="GO" id="GO:0051598">
    <property type="term" value="P:meiotic recombination checkpoint signaling"/>
    <property type="evidence" value="ECO:0007669"/>
    <property type="project" value="TreeGrafter"/>
</dbReference>
<dbReference type="InterPro" id="IPR011009">
    <property type="entry name" value="Kinase-like_dom_sf"/>
</dbReference>